<evidence type="ECO:0000313" key="3">
    <source>
        <dbReference type="Proteomes" id="UP000241639"/>
    </source>
</evidence>
<comment type="caution">
    <text evidence="2">The sequence shown here is derived from an EMBL/GenBank/DDBJ whole genome shotgun (WGS) entry which is preliminary data.</text>
</comment>
<keyword evidence="3" id="KW-1185">Reference proteome</keyword>
<evidence type="ECO:0000256" key="1">
    <source>
        <dbReference type="SAM" id="MobiDB-lite"/>
    </source>
</evidence>
<sequence>MKQQSKLVAFAAVIALLFSGLWVISTSDVQAANGYYPVGENPGPGGENPRPGEENPRPF</sequence>
<evidence type="ECO:0000313" key="2">
    <source>
        <dbReference type="EMBL" id="PTM58030.1"/>
    </source>
</evidence>
<dbReference type="RefSeq" id="WP_107724886.1">
    <property type="nucleotide sequence ID" value="NZ_PZZP01000001.1"/>
</dbReference>
<dbReference type="EMBL" id="PZZP01000001">
    <property type="protein sequence ID" value="PTM58030.1"/>
    <property type="molecule type" value="Genomic_DNA"/>
</dbReference>
<protein>
    <recommendedName>
        <fullName evidence="4">Phr family secreted Rap phosphatase inhibitor</fullName>
    </recommendedName>
</protein>
<reference evidence="2 3" key="1">
    <citation type="submission" date="2018-04" db="EMBL/GenBank/DDBJ databases">
        <title>Genomic Encyclopedia of Archaeal and Bacterial Type Strains, Phase II (KMG-II): from individual species to whole genera.</title>
        <authorList>
            <person name="Goeker M."/>
        </authorList>
    </citation>
    <scope>NUCLEOTIDE SEQUENCE [LARGE SCALE GENOMIC DNA]</scope>
    <source>
        <strain evidence="2 3">DSM 45169</strain>
    </source>
</reference>
<accession>A0A2T4Z828</accession>
<evidence type="ECO:0008006" key="4">
    <source>
        <dbReference type="Google" id="ProtNLM"/>
    </source>
</evidence>
<gene>
    <name evidence="2" type="ORF">C8J48_0602</name>
</gene>
<name>A0A2T4Z828_9BACL</name>
<feature type="compositionally biased region" description="Basic and acidic residues" evidence="1">
    <location>
        <begin position="50"/>
        <end position="59"/>
    </location>
</feature>
<organism evidence="2 3">
    <name type="scientific">Desmospora activa DSM 45169</name>
    <dbReference type="NCBI Taxonomy" id="1121389"/>
    <lineage>
        <taxon>Bacteria</taxon>
        <taxon>Bacillati</taxon>
        <taxon>Bacillota</taxon>
        <taxon>Bacilli</taxon>
        <taxon>Bacillales</taxon>
        <taxon>Thermoactinomycetaceae</taxon>
        <taxon>Desmospora</taxon>
    </lineage>
</organism>
<proteinExistence type="predicted"/>
<dbReference type="AlphaFoldDB" id="A0A2T4Z828"/>
<feature type="region of interest" description="Disordered" evidence="1">
    <location>
        <begin position="34"/>
        <end position="59"/>
    </location>
</feature>
<dbReference type="Proteomes" id="UP000241639">
    <property type="component" value="Unassembled WGS sequence"/>
</dbReference>